<dbReference type="PATRIC" id="fig|1527444.3.peg.289"/>
<dbReference type="Gene3D" id="3.30.1370.110">
    <property type="match status" value="1"/>
</dbReference>
<dbReference type="InterPro" id="IPR027417">
    <property type="entry name" value="P-loop_NTPase"/>
</dbReference>
<keyword evidence="2 7" id="KW-0547">Nucleotide-binding</keyword>
<comment type="caution">
    <text evidence="9">The sequence shown here is derived from an EMBL/GenBank/DDBJ whole genome shotgun (WGS) entry which is preliminary data.</text>
</comment>
<dbReference type="GO" id="GO:0006298">
    <property type="term" value="P:mismatch repair"/>
    <property type="evidence" value="ECO:0007669"/>
    <property type="project" value="InterPro"/>
</dbReference>
<dbReference type="GO" id="GO:0043023">
    <property type="term" value="F:ribosomal large subunit binding"/>
    <property type="evidence" value="ECO:0007669"/>
    <property type="project" value="UniProtKB-UniRule"/>
</dbReference>
<dbReference type="SUPFAM" id="SSF160443">
    <property type="entry name" value="SMR domain-like"/>
    <property type="match status" value="1"/>
</dbReference>
<organism evidence="9 10">
    <name type="scientific">Candidatus Atelocyanobacterium thalassa isolate SIO64986</name>
    <dbReference type="NCBI Taxonomy" id="1527444"/>
    <lineage>
        <taxon>Bacteria</taxon>
        <taxon>Bacillati</taxon>
        <taxon>Cyanobacteriota</taxon>
        <taxon>Cyanophyceae</taxon>
        <taxon>Oscillatoriophycideae</taxon>
        <taxon>Chroococcales</taxon>
        <taxon>Aphanothecaceae</taxon>
        <taxon>Candidatus Atelocyanobacterium</taxon>
        <taxon>Candidatus Atelocyanobacterium thalassae</taxon>
    </lineage>
</organism>
<dbReference type="SMART" id="SM00534">
    <property type="entry name" value="MUTSac"/>
    <property type="match status" value="1"/>
</dbReference>
<gene>
    <name evidence="7" type="primary">mutS2</name>
    <name evidence="7" type="synonym">rqcU</name>
    <name evidence="9" type="ORF">ucyna2_00299</name>
</gene>
<keyword evidence="4 7" id="KW-0067">ATP-binding</keyword>
<keyword evidence="3 7" id="KW-0378">Hydrolase</keyword>
<dbReference type="Pfam" id="PF00488">
    <property type="entry name" value="MutS_V"/>
    <property type="match status" value="1"/>
</dbReference>
<feature type="domain" description="Smr" evidence="8">
    <location>
        <begin position="737"/>
        <end position="810"/>
    </location>
</feature>
<dbReference type="GO" id="GO:0004519">
    <property type="term" value="F:endonuclease activity"/>
    <property type="evidence" value="ECO:0007669"/>
    <property type="project" value="UniProtKB-UniRule"/>
</dbReference>
<protein>
    <recommendedName>
        <fullName evidence="7">Endonuclease MutS2</fullName>
        <ecNumber evidence="7">3.1.-.-</ecNumber>
    </recommendedName>
    <alternativeName>
        <fullName evidence="7">Ribosome-associated protein quality control-upstream factor</fullName>
        <shortName evidence="7">RQC-upstream factor</shortName>
        <shortName evidence="7">RqcU</shortName>
        <ecNumber evidence="7">3.6.4.-</ecNumber>
    </alternativeName>
</protein>
<sequence>MIHQETLKLLEWHRLCEHLATFATTKMGVTAAQNLVIPELLLESQELLSQTEEIYYLEQDPKIKLVFEGIVDIRDFVKIATLGGYLFGKDLLSIATTLDRVRRLKKIISGYEESQLLNLKKLVNNVKTYPELEQTIRYCLEESGDIAEHASSKLSKIRFLLRELRSEIYQKLQSIMNRKEGAIQENVITQRNNRFVIPVKTLQKDQISGIVHDTSNTGMTVYVEPSFIVDIGNKYCQYLRQEKIEEVIILRQLTEKIAEVAESLEYLVEVIGKLDLATAKARYGLWLGGNIPKFIKTGETIILRKLYHPLLIWQQKNQQGSPVIPIDIQINSKTNVVSITGPNTGGKTVTLKTLGLAALMAKVGLLIPAESPVRLPWFKNVLADIGDEQSIIQNLSTFSSHIRRIILILKVVSNASTSKDPEISDSLKHSSSLVLLDEVGAGTDPTEGSALAISLLDYLANHALLTIATTHYGELKALKYRDSRFENASVEFNDKTFSPTYHLLWGIPGRSNALSIAQNLGLDINILQAAKNIIGEQSQNVNDIILGLEEQRRKQELKANEAQELLKQAKDFYTEVSYKAAILKEREQDLKNFQEKETKKAIIKAKEEIAQVIRHLQQGEKTSQKALKATEKITNISKEKLPQTKRNVSSYCPKIGEKIKIIKFGQTAQVLDIIAENEEVIVRFGLMTMKILFTDIESLDGKTINILNTRKQSLQKQDTRSINTENVHNIRIDDNTLDIRGMRIFEAEASLEEAIAKATKIGILWIIHGKGTGKLRQGVHEFLKIHPQIKNFKLAPQREGGDGVTVTYLK</sequence>
<dbReference type="AlphaFoldDB" id="A0A086CIA4"/>
<dbReference type="SMART" id="SM00463">
    <property type="entry name" value="SMR"/>
    <property type="match status" value="1"/>
</dbReference>
<keyword evidence="7" id="KW-0540">Nuclease</keyword>
<keyword evidence="5 7" id="KW-0694">RNA-binding</keyword>
<reference evidence="9 10" key="1">
    <citation type="submission" date="2014-08" db="EMBL/GenBank/DDBJ databases">
        <title>Comparative genomics reveals surprising divergence of two closely related strains of uncultivated UCYN-A cyanobacteria.</title>
        <authorList>
            <person name="Bombar D."/>
            <person name="Heller P."/>
            <person name="Sanchez-Baracaldo P."/>
            <person name="Carter B.J."/>
            <person name="Zert J.P."/>
        </authorList>
    </citation>
    <scope>NUCLEOTIDE SEQUENCE [LARGE SCALE GENOMIC DNA]</scope>
</reference>
<dbReference type="InterPro" id="IPR046893">
    <property type="entry name" value="MSSS"/>
</dbReference>
<keyword evidence="6 7" id="KW-0238">DNA-binding</keyword>
<dbReference type="InterPro" id="IPR007696">
    <property type="entry name" value="DNA_mismatch_repair_MutS_core"/>
</dbReference>
<dbReference type="GO" id="GO:0030983">
    <property type="term" value="F:mismatched DNA binding"/>
    <property type="evidence" value="ECO:0007669"/>
    <property type="project" value="InterPro"/>
</dbReference>
<dbReference type="InterPro" id="IPR036187">
    <property type="entry name" value="DNA_mismatch_repair_MutS_sf"/>
</dbReference>
<dbReference type="Pfam" id="PF01713">
    <property type="entry name" value="Smr"/>
    <property type="match status" value="1"/>
</dbReference>
<dbReference type="Proteomes" id="UP000028922">
    <property type="component" value="Unassembled WGS sequence"/>
</dbReference>
<evidence type="ECO:0000256" key="3">
    <source>
        <dbReference type="ARBA" id="ARBA00022801"/>
    </source>
</evidence>
<dbReference type="STRING" id="1527444.ucyna2_00299"/>
<evidence type="ECO:0000313" key="10">
    <source>
        <dbReference type="Proteomes" id="UP000028922"/>
    </source>
</evidence>
<dbReference type="GO" id="GO:0005524">
    <property type="term" value="F:ATP binding"/>
    <property type="evidence" value="ECO:0007669"/>
    <property type="project" value="UniProtKB-UniRule"/>
</dbReference>
<dbReference type="GO" id="GO:0140664">
    <property type="term" value="F:ATP-dependent DNA damage sensor activity"/>
    <property type="evidence" value="ECO:0007669"/>
    <property type="project" value="InterPro"/>
</dbReference>
<evidence type="ECO:0000259" key="8">
    <source>
        <dbReference type="PROSITE" id="PS50828"/>
    </source>
</evidence>
<dbReference type="PANTHER" id="PTHR48466">
    <property type="entry name" value="OS10G0509000 PROTEIN-RELATED"/>
    <property type="match status" value="1"/>
</dbReference>
<accession>A0A086CIA4</accession>
<dbReference type="PANTHER" id="PTHR48466:SF2">
    <property type="entry name" value="OS10G0509000 PROTEIN"/>
    <property type="match status" value="1"/>
</dbReference>
<evidence type="ECO:0000256" key="5">
    <source>
        <dbReference type="ARBA" id="ARBA00022884"/>
    </source>
</evidence>
<dbReference type="FunFam" id="3.40.50.300:FF:000830">
    <property type="entry name" value="Endonuclease MutS2"/>
    <property type="match status" value="1"/>
</dbReference>
<dbReference type="PIRSF" id="PIRSF005814">
    <property type="entry name" value="MutS_YshD"/>
    <property type="match status" value="1"/>
</dbReference>
<evidence type="ECO:0000256" key="4">
    <source>
        <dbReference type="ARBA" id="ARBA00022840"/>
    </source>
</evidence>
<dbReference type="EC" id="3.6.4.-" evidence="7"/>
<dbReference type="Pfam" id="PF20297">
    <property type="entry name" value="MSSS"/>
    <property type="match status" value="1"/>
</dbReference>
<dbReference type="GO" id="GO:0045910">
    <property type="term" value="P:negative regulation of DNA recombination"/>
    <property type="evidence" value="ECO:0007669"/>
    <property type="project" value="InterPro"/>
</dbReference>
<dbReference type="InterPro" id="IPR000432">
    <property type="entry name" value="DNA_mismatch_repair_MutS_C"/>
</dbReference>
<dbReference type="NCBIfam" id="TIGR01069">
    <property type="entry name" value="mutS2"/>
    <property type="match status" value="1"/>
</dbReference>
<dbReference type="PROSITE" id="PS00486">
    <property type="entry name" value="DNA_MISMATCH_REPAIR_2"/>
    <property type="match status" value="1"/>
</dbReference>
<evidence type="ECO:0000256" key="7">
    <source>
        <dbReference type="HAMAP-Rule" id="MF_00092"/>
    </source>
</evidence>
<feature type="binding site" evidence="7">
    <location>
        <begin position="341"/>
        <end position="348"/>
    </location>
    <ligand>
        <name>ATP</name>
        <dbReference type="ChEBI" id="CHEBI:30616"/>
    </ligand>
</feature>
<dbReference type="InterPro" id="IPR036063">
    <property type="entry name" value="Smr_dom_sf"/>
</dbReference>
<dbReference type="GO" id="GO:0019843">
    <property type="term" value="F:rRNA binding"/>
    <property type="evidence" value="ECO:0007669"/>
    <property type="project" value="UniProtKB-UniRule"/>
</dbReference>
<dbReference type="EC" id="3.1.-.-" evidence="7"/>
<comment type="function">
    <text evidence="7">Endonuclease that is involved in the suppression of homologous recombination and thus may have a key role in the control of bacterial genetic diversity.</text>
</comment>
<evidence type="ECO:0000256" key="2">
    <source>
        <dbReference type="ARBA" id="ARBA00022741"/>
    </source>
</evidence>
<keyword evidence="7" id="KW-0255">Endonuclease</keyword>
<dbReference type="InterPro" id="IPR045076">
    <property type="entry name" value="MutS"/>
</dbReference>
<comment type="similarity">
    <text evidence="7">Belongs to the DNA mismatch repair MutS family. MutS2 subfamily.</text>
</comment>
<dbReference type="SUPFAM" id="SSF52540">
    <property type="entry name" value="P-loop containing nucleoside triphosphate hydrolases"/>
    <property type="match status" value="1"/>
</dbReference>
<keyword evidence="1 7" id="KW-0699">rRNA-binding</keyword>
<dbReference type="InterPro" id="IPR002625">
    <property type="entry name" value="Smr_dom"/>
</dbReference>
<dbReference type="EMBL" id="JPSP01000002">
    <property type="protein sequence ID" value="KFF41918.1"/>
    <property type="molecule type" value="Genomic_DNA"/>
</dbReference>
<dbReference type="Gene3D" id="3.40.50.300">
    <property type="entry name" value="P-loop containing nucleotide triphosphate hydrolases"/>
    <property type="match status" value="1"/>
</dbReference>
<dbReference type="GO" id="GO:0016887">
    <property type="term" value="F:ATP hydrolysis activity"/>
    <property type="evidence" value="ECO:0007669"/>
    <property type="project" value="InterPro"/>
</dbReference>
<comment type="subunit">
    <text evidence="7">Homodimer. Binds to stalled ribosomes, contacting rRNA.</text>
</comment>
<proteinExistence type="inferred from homology"/>
<dbReference type="HAMAP" id="MF_00092">
    <property type="entry name" value="MutS2"/>
    <property type="match status" value="1"/>
</dbReference>
<dbReference type="GO" id="GO:0072344">
    <property type="term" value="P:rescue of stalled ribosome"/>
    <property type="evidence" value="ECO:0007669"/>
    <property type="project" value="UniProtKB-UniRule"/>
</dbReference>
<dbReference type="SUPFAM" id="SSF48334">
    <property type="entry name" value="DNA repair protein MutS, domain III"/>
    <property type="match status" value="1"/>
</dbReference>
<evidence type="ECO:0000256" key="6">
    <source>
        <dbReference type="ARBA" id="ARBA00023125"/>
    </source>
</evidence>
<comment type="function">
    <text evidence="7">Acts as a ribosome collision sensor, splitting the ribosome into its 2 subunits. Detects stalled/collided 70S ribosomes which it binds and splits by an ATP-hydrolysis driven conformational change. Acts upstream of the ribosome quality control system (RQC), a ribosome-associated complex that mediates the extraction of incompletely synthesized nascent chains from stalled ribosomes and their subsequent degradation. Probably generates substrates for RQC.</text>
</comment>
<dbReference type="SMART" id="SM00533">
    <property type="entry name" value="MUTSd"/>
    <property type="match status" value="1"/>
</dbReference>
<evidence type="ECO:0000313" key="9">
    <source>
        <dbReference type="EMBL" id="KFF41918.1"/>
    </source>
</evidence>
<name>A0A086CIA4_9CHRO</name>
<dbReference type="InterPro" id="IPR005747">
    <property type="entry name" value="MutS2"/>
</dbReference>
<dbReference type="PROSITE" id="PS50828">
    <property type="entry name" value="SMR"/>
    <property type="match status" value="1"/>
</dbReference>
<evidence type="ECO:0000256" key="1">
    <source>
        <dbReference type="ARBA" id="ARBA00022730"/>
    </source>
</evidence>
<dbReference type="eggNOG" id="COG1193">
    <property type="taxonomic scope" value="Bacteria"/>
</dbReference>